<sequence>MAVLINGEWMGDLTDQNNLWGFQYAASWLSRPQPYPLSPFLPLGREPLLDGATVRPVQWFFDNLLPEETLRTMIGREEGVPAEDAFGLLERLGAESAGALVLQPHGAEDAVQGTQELRYEVLSARIRKLPAASLHRQAPKRMSLAGAQHKMVVCFDPATGGLAEPLKGSASTHILKPDSTAVGYPRSVVNETFTMRLAAMLGVKVPSVWRLYVPEPVYIIERFDRIRGADGRPLRVHAVDGSQALNESGHNKYASATFPALLRLIGLCLNKAVARLEIFRWILFNTLVGNSDCHLKNISFLIDSEGMRVAPFYDLLCTAVYHTPALADEPSMRVWPEETLAMPVAGAANFCEVTQEKLVATGMELGLGKGTAVRETARMIARLPDAADGLIERMTEEYGAMPIVQIPSETRAAELHLLRAIRHVVIADMLRFVR</sequence>
<evidence type="ECO:0000256" key="3">
    <source>
        <dbReference type="ARBA" id="ARBA00022777"/>
    </source>
</evidence>
<dbReference type="PANTHER" id="PTHR37419:SF1">
    <property type="entry name" value="SERINE_THREONINE-PROTEIN KINASE TOXIN HIPA"/>
    <property type="match status" value="1"/>
</dbReference>
<keyword evidence="7" id="KW-1185">Reference proteome</keyword>
<dbReference type="EMBL" id="FNJL01000016">
    <property type="protein sequence ID" value="SDP56896.1"/>
    <property type="molecule type" value="Genomic_DNA"/>
</dbReference>
<name>A0A1H0TTL1_9BURK</name>
<dbReference type="PANTHER" id="PTHR37419">
    <property type="entry name" value="SERINE/THREONINE-PROTEIN KINASE TOXIN HIPA"/>
    <property type="match status" value="1"/>
</dbReference>
<dbReference type="GO" id="GO:0004674">
    <property type="term" value="F:protein serine/threonine kinase activity"/>
    <property type="evidence" value="ECO:0007669"/>
    <property type="project" value="TreeGrafter"/>
</dbReference>
<accession>A0A1H0TTL1</accession>
<keyword evidence="3 6" id="KW-0418">Kinase</keyword>
<feature type="domain" description="HipA-like C-terminal" evidence="4">
    <location>
        <begin position="142"/>
        <end position="367"/>
    </location>
</feature>
<reference evidence="7" key="1">
    <citation type="submission" date="2016-10" db="EMBL/GenBank/DDBJ databases">
        <authorList>
            <person name="Varghese N."/>
            <person name="Submissions S."/>
        </authorList>
    </citation>
    <scope>NUCLEOTIDE SEQUENCE [LARGE SCALE GENOMIC DNA]</scope>
    <source>
        <strain evidence="7">DSM 17101</strain>
    </source>
</reference>
<gene>
    <name evidence="6" type="ORF">SAMN04489708_11665</name>
</gene>
<dbReference type="Pfam" id="PF13657">
    <property type="entry name" value="Couple_hipA"/>
    <property type="match status" value="1"/>
</dbReference>
<dbReference type="Gene3D" id="1.10.1070.20">
    <property type="match status" value="1"/>
</dbReference>
<evidence type="ECO:0000256" key="2">
    <source>
        <dbReference type="ARBA" id="ARBA00022679"/>
    </source>
</evidence>
<dbReference type="InterPro" id="IPR052028">
    <property type="entry name" value="HipA_Ser/Thr_kinase"/>
</dbReference>
<evidence type="ECO:0000256" key="1">
    <source>
        <dbReference type="ARBA" id="ARBA00010164"/>
    </source>
</evidence>
<evidence type="ECO:0000313" key="7">
    <source>
        <dbReference type="Proteomes" id="UP000199317"/>
    </source>
</evidence>
<dbReference type="NCBIfam" id="TIGR03071">
    <property type="entry name" value="couple_hipA"/>
    <property type="match status" value="1"/>
</dbReference>
<dbReference type="Proteomes" id="UP000199317">
    <property type="component" value="Unassembled WGS sequence"/>
</dbReference>
<dbReference type="Pfam" id="PF07804">
    <property type="entry name" value="HipA_C"/>
    <property type="match status" value="1"/>
</dbReference>
<protein>
    <submittedName>
        <fullName evidence="6">Serine/threonine-protein kinase HipA</fullName>
    </submittedName>
</protein>
<dbReference type="AlphaFoldDB" id="A0A1H0TTL1"/>
<organism evidence="6 7">
    <name type="scientific">Paracidovorax cattleyae</name>
    <dbReference type="NCBI Taxonomy" id="80868"/>
    <lineage>
        <taxon>Bacteria</taxon>
        <taxon>Pseudomonadati</taxon>
        <taxon>Pseudomonadota</taxon>
        <taxon>Betaproteobacteria</taxon>
        <taxon>Burkholderiales</taxon>
        <taxon>Comamonadaceae</taxon>
        <taxon>Paracidovorax</taxon>
    </lineage>
</organism>
<keyword evidence="2" id="KW-0808">Transferase</keyword>
<feature type="domain" description="HipA N-terminal subdomain 1" evidence="5">
    <location>
        <begin position="2"/>
        <end position="102"/>
    </location>
</feature>
<dbReference type="InterPro" id="IPR012893">
    <property type="entry name" value="HipA-like_C"/>
</dbReference>
<proteinExistence type="inferred from homology"/>
<dbReference type="InterPro" id="IPR017508">
    <property type="entry name" value="HipA_N1"/>
</dbReference>
<evidence type="ECO:0000313" key="6">
    <source>
        <dbReference type="EMBL" id="SDP56896.1"/>
    </source>
</evidence>
<evidence type="ECO:0000259" key="4">
    <source>
        <dbReference type="Pfam" id="PF07804"/>
    </source>
</evidence>
<comment type="similarity">
    <text evidence="1">Belongs to the HipA Ser/Thr kinase family.</text>
</comment>
<evidence type="ECO:0000259" key="5">
    <source>
        <dbReference type="Pfam" id="PF13657"/>
    </source>
</evidence>
<dbReference type="GO" id="GO:0005829">
    <property type="term" value="C:cytosol"/>
    <property type="evidence" value="ECO:0007669"/>
    <property type="project" value="TreeGrafter"/>
</dbReference>